<geneLocation type="plasmid" evidence="1">
    <name>pSARC14-41</name>
</geneLocation>
<name>I3W3U4_SALER</name>
<keyword evidence="1" id="KW-0614">Plasmid</keyword>
<dbReference type="AlphaFoldDB" id="I3W3U4"/>
<sequence length="51" mass="5521">MEPNLTAVPTCNILLIQKDNALSQNFLPLSTGGCIQDAFIHRQKPAKLISG</sequence>
<accession>I3W3U4</accession>
<reference evidence="1" key="1">
    <citation type="submission" date="2012-01" db="EMBL/GenBank/DDBJ databases">
        <authorList>
            <person name="Summers A.O."/>
            <person name="Wireman J."/>
            <person name="Williams L.E."/>
            <person name="Farina S."/>
        </authorList>
    </citation>
    <scope>NUCLEOTIDE SEQUENCE</scope>
    <source>
        <strain evidence="1">SARC14</strain>
        <plasmid evidence="1">pSARC14-41</plasmid>
    </source>
</reference>
<protein>
    <submittedName>
        <fullName evidence="1">Uncharacterized protein</fullName>
    </submittedName>
</protein>
<proteinExistence type="predicted"/>
<evidence type="ECO:0000313" key="1">
    <source>
        <dbReference type="EMBL" id="AFK90271.1"/>
    </source>
</evidence>
<dbReference type="EMBL" id="JQ418540">
    <property type="protein sequence ID" value="AFK90271.1"/>
    <property type="molecule type" value="Genomic_DNA"/>
</dbReference>
<organism evidence="1">
    <name type="scientific">Salmonella enterica subsp. indica</name>
    <dbReference type="NCBI Taxonomy" id="59207"/>
    <lineage>
        <taxon>Bacteria</taxon>
        <taxon>Pseudomonadati</taxon>
        <taxon>Pseudomonadota</taxon>
        <taxon>Gammaproteobacteria</taxon>
        <taxon>Enterobacterales</taxon>
        <taxon>Enterobacteriaceae</taxon>
        <taxon>Salmonella</taxon>
    </lineage>
</organism>